<proteinExistence type="predicted"/>
<reference evidence="2 3" key="1">
    <citation type="journal article" date="2024" name="Nat. Commun.">
        <title>Phylogenomics reveals the evolutionary origins of lichenization in chlorophyte algae.</title>
        <authorList>
            <person name="Puginier C."/>
            <person name="Libourel C."/>
            <person name="Otte J."/>
            <person name="Skaloud P."/>
            <person name="Haon M."/>
            <person name="Grisel S."/>
            <person name="Petersen M."/>
            <person name="Berrin J.G."/>
            <person name="Delaux P.M."/>
            <person name="Dal Grande F."/>
            <person name="Keller J."/>
        </authorList>
    </citation>
    <scope>NUCLEOTIDE SEQUENCE [LARGE SCALE GENOMIC DNA]</scope>
    <source>
        <strain evidence="2 3">SAG 216-7</strain>
    </source>
</reference>
<name>A0ABR2Z044_9CHLO</name>
<feature type="signal peptide" evidence="1">
    <location>
        <begin position="1"/>
        <end position="26"/>
    </location>
</feature>
<protein>
    <submittedName>
        <fullName evidence="2">Uncharacterized protein</fullName>
    </submittedName>
</protein>
<comment type="caution">
    <text evidence="2">The sequence shown here is derived from an EMBL/GenBank/DDBJ whole genome shotgun (WGS) entry which is preliminary data.</text>
</comment>
<gene>
    <name evidence="2" type="ORF">WJX75_002749</name>
</gene>
<feature type="chain" id="PRO_5045359965" evidence="1">
    <location>
        <begin position="27"/>
        <end position="88"/>
    </location>
</feature>
<keyword evidence="1" id="KW-0732">Signal</keyword>
<dbReference type="EMBL" id="JALJOT010000002">
    <property type="protein sequence ID" value="KAK9917282.1"/>
    <property type="molecule type" value="Genomic_DNA"/>
</dbReference>
<evidence type="ECO:0000256" key="1">
    <source>
        <dbReference type="SAM" id="SignalP"/>
    </source>
</evidence>
<evidence type="ECO:0000313" key="3">
    <source>
        <dbReference type="Proteomes" id="UP001491310"/>
    </source>
</evidence>
<sequence>MISKREIAAWVAVSLAVLLVSFVVQQHQHNVQKGLANDKWEIDAGAYGARNVSEASLKDSANVLPRPQDRHLLWCTSPVFSSQSRWAR</sequence>
<organism evidence="2 3">
    <name type="scientific">Coccomyxa subellipsoidea</name>
    <dbReference type="NCBI Taxonomy" id="248742"/>
    <lineage>
        <taxon>Eukaryota</taxon>
        <taxon>Viridiplantae</taxon>
        <taxon>Chlorophyta</taxon>
        <taxon>core chlorophytes</taxon>
        <taxon>Trebouxiophyceae</taxon>
        <taxon>Trebouxiophyceae incertae sedis</taxon>
        <taxon>Coccomyxaceae</taxon>
        <taxon>Coccomyxa</taxon>
    </lineage>
</organism>
<dbReference type="Proteomes" id="UP001491310">
    <property type="component" value="Unassembled WGS sequence"/>
</dbReference>
<evidence type="ECO:0000313" key="2">
    <source>
        <dbReference type="EMBL" id="KAK9917282.1"/>
    </source>
</evidence>
<accession>A0ABR2Z044</accession>
<keyword evidence="3" id="KW-1185">Reference proteome</keyword>